<feature type="compositionally biased region" description="Basic residues" evidence="1">
    <location>
        <begin position="130"/>
        <end position="141"/>
    </location>
</feature>
<feature type="region of interest" description="Disordered" evidence="1">
    <location>
        <begin position="1"/>
        <end position="30"/>
    </location>
</feature>
<protein>
    <recommendedName>
        <fullName evidence="2">SFR19-like C-terminal domain-containing protein</fullName>
    </recommendedName>
</protein>
<dbReference type="EMBL" id="KV892174">
    <property type="protein sequence ID" value="OON21334.1"/>
    <property type="molecule type" value="Genomic_DNA"/>
</dbReference>
<dbReference type="InterPro" id="IPR057031">
    <property type="entry name" value="SFR19-like_C"/>
</dbReference>
<dbReference type="Pfam" id="PF23030">
    <property type="entry name" value="SCAF11-like_C"/>
    <property type="match status" value="1"/>
</dbReference>
<evidence type="ECO:0000256" key="1">
    <source>
        <dbReference type="SAM" id="MobiDB-lite"/>
    </source>
</evidence>
<evidence type="ECO:0000259" key="2">
    <source>
        <dbReference type="Pfam" id="PF23030"/>
    </source>
</evidence>
<feature type="compositionally biased region" description="Basic and acidic residues" evidence="1">
    <location>
        <begin position="79"/>
        <end position="89"/>
    </location>
</feature>
<feature type="compositionally biased region" description="Basic residues" evidence="1">
    <location>
        <begin position="195"/>
        <end position="207"/>
    </location>
</feature>
<organism evidence="3 4">
    <name type="scientific">Opisthorchis viverrini</name>
    <name type="common">Southeast Asian liver fluke</name>
    <dbReference type="NCBI Taxonomy" id="6198"/>
    <lineage>
        <taxon>Eukaryota</taxon>
        <taxon>Metazoa</taxon>
        <taxon>Spiralia</taxon>
        <taxon>Lophotrochozoa</taxon>
        <taxon>Platyhelminthes</taxon>
        <taxon>Trematoda</taxon>
        <taxon>Digenea</taxon>
        <taxon>Opisthorchiida</taxon>
        <taxon>Opisthorchiata</taxon>
        <taxon>Opisthorchiidae</taxon>
        <taxon>Opisthorchis</taxon>
    </lineage>
</organism>
<dbReference type="Proteomes" id="UP000243686">
    <property type="component" value="Unassembled WGS sequence"/>
</dbReference>
<accession>A0A1S8X3M8</accession>
<dbReference type="InterPro" id="IPR047157">
    <property type="entry name" value="PHRF1/Atg35"/>
</dbReference>
<proteinExistence type="predicted"/>
<reference evidence="3 4" key="1">
    <citation type="submission" date="2015-03" db="EMBL/GenBank/DDBJ databases">
        <title>Draft genome of the nematode, Opisthorchis viverrini.</title>
        <authorList>
            <person name="Mitreva M."/>
        </authorList>
    </citation>
    <scope>NUCLEOTIDE SEQUENCE [LARGE SCALE GENOMIC DNA]</scope>
    <source>
        <strain evidence="3">Khon Kaen</strain>
    </source>
</reference>
<feature type="region of interest" description="Disordered" evidence="1">
    <location>
        <begin position="55"/>
        <end position="286"/>
    </location>
</feature>
<gene>
    <name evidence="3" type="ORF">X801_02773</name>
</gene>
<evidence type="ECO:0000313" key="4">
    <source>
        <dbReference type="Proteomes" id="UP000243686"/>
    </source>
</evidence>
<feature type="compositionally biased region" description="Polar residues" evidence="1">
    <location>
        <begin position="269"/>
        <end position="282"/>
    </location>
</feature>
<feature type="compositionally biased region" description="Basic and acidic residues" evidence="1">
    <location>
        <begin position="98"/>
        <end position="129"/>
    </location>
</feature>
<keyword evidence="4" id="KW-1185">Reference proteome</keyword>
<feature type="domain" description="SFR19-like C-terminal" evidence="2">
    <location>
        <begin position="435"/>
        <end position="517"/>
    </location>
</feature>
<feature type="compositionally biased region" description="Basic residues" evidence="1">
    <location>
        <begin position="149"/>
        <end position="180"/>
    </location>
</feature>
<dbReference type="AlphaFoldDB" id="A0A1S8X3M8"/>
<dbReference type="PANTHER" id="PTHR12618">
    <property type="entry name" value="PHD AND RING FINGER DOMAIN-CONTAINING PROTEIN 1"/>
    <property type="match status" value="1"/>
</dbReference>
<evidence type="ECO:0000313" key="3">
    <source>
        <dbReference type="EMBL" id="OON21334.1"/>
    </source>
</evidence>
<sequence length="525" mass="58935">MDAYSPSHPTDQDMEVESDSAPTPEQDAHQNHVIPADISGTVVPLIFSESVNQDFSDGLASLGCPPELNTAESGLDSLQSKKEAAETKLFESLSCDTPVREAEPKAVEEVSRNSRSKEGSKMERGDVPRRRSRSRSHKRNRSRSDDRRNRRKSRSHSRGRYPHSRRRSRSHSRDRRRRRSITPERRQSRGGNYRSRPRSRSGSRQHAGRSITNDRHSGRRQSEQPAAPVDTKPQDKAAAETVDQPEVIPWDPTKMVSLNSDVPQERPHSPQTLSLDSTQSNLPPGAAVDLMLPARPRVTLPPPSRWNYPTFPTTPMMPNPTENSPMKQINKLLSSAANSLLNQLAGTQRGVLDVSTPEPLPPPPPPPLPSDNFGNQSAFTEQSFTSAFVPPPLPAVSTAVDEHNSLPVLANGENQPAKPHTNPFEGQKIEDVLAKRKRYDFASRREWQERIALEVKSVLKPAYAVRRINKEDYKEIMKKAVTKILRSGTSSVNSEKINVFVKLYIEKYHRMRKLKSRVASKETVQ</sequence>
<dbReference type="PANTHER" id="PTHR12618:SF20">
    <property type="entry name" value="PHD AND RING FINGER DOMAIN-CONTAINING PROTEIN 1"/>
    <property type="match status" value="1"/>
</dbReference>
<feature type="compositionally biased region" description="Basic and acidic residues" evidence="1">
    <location>
        <begin position="212"/>
        <end position="222"/>
    </location>
</feature>
<name>A0A1S8X3M8_OPIVI</name>